<keyword evidence="1" id="KW-0812">Transmembrane</keyword>
<sequence length="257" mass="26232">MFAVRVQPPWNGNVAGEPKQLHRPRPIGGKCQGGVIRKTLNDDTAELLWGIRTPSTLLSDPSLFRHPAHAWQTSEGTVPVKLPVALAIVIGVVGGVLTWLYVGPLAALGLFVPATFMGAALYFAAGGDLPALKKSVPATVWGVVMGTVTLIVVGTVSGAAMTGVVVGAGTLVLILGALVPLLEFVPGAVVAFAMTVGWGLLSSASGTDFAFKTGPFTVMLISFVIGGLYGWVGSILVGKLIGATTRTPAAAPAKAVA</sequence>
<evidence type="ECO:0000256" key="1">
    <source>
        <dbReference type="SAM" id="Phobius"/>
    </source>
</evidence>
<proteinExistence type="predicted"/>
<feature type="transmembrane region" description="Helical" evidence="1">
    <location>
        <begin position="136"/>
        <end position="153"/>
    </location>
</feature>
<evidence type="ECO:0000313" key="3">
    <source>
        <dbReference type="Proteomes" id="UP001199469"/>
    </source>
</evidence>
<feature type="transmembrane region" description="Helical" evidence="1">
    <location>
        <begin position="82"/>
        <end position="101"/>
    </location>
</feature>
<dbReference type="EMBL" id="JAJNDB010000005">
    <property type="protein sequence ID" value="MCD2196292.1"/>
    <property type="molecule type" value="Genomic_DNA"/>
</dbReference>
<organism evidence="2 3">
    <name type="scientific">Actinomycetospora endophytica</name>
    <dbReference type="NCBI Taxonomy" id="2291215"/>
    <lineage>
        <taxon>Bacteria</taxon>
        <taxon>Bacillati</taxon>
        <taxon>Actinomycetota</taxon>
        <taxon>Actinomycetes</taxon>
        <taxon>Pseudonocardiales</taxon>
        <taxon>Pseudonocardiaceae</taxon>
        <taxon>Actinomycetospora</taxon>
    </lineage>
</organism>
<comment type="caution">
    <text evidence="2">The sequence shown here is derived from an EMBL/GenBank/DDBJ whole genome shotgun (WGS) entry which is preliminary data.</text>
</comment>
<accession>A0ABS8PDE2</accession>
<keyword evidence="3" id="KW-1185">Reference proteome</keyword>
<feature type="transmembrane region" description="Helical" evidence="1">
    <location>
        <begin position="216"/>
        <end position="237"/>
    </location>
</feature>
<name>A0ABS8PDE2_9PSEU</name>
<protein>
    <submittedName>
        <fullName evidence="2">DUF1097 domain-containing protein</fullName>
    </submittedName>
</protein>
<reference evidence="2 3" key="1">
    <citation type="submission" date="2021-11" db="EMBL/GenBank/DDBJ databases">
        <title>Draft genome sequence of Actinomycetospora sp. SF1 isolated from the rhizosphere soil.</title>
        <authorList>
            <person name="Duangmal K."/>
            <person name="Chantavorakit T."/>
        </authorList>
    </citation>
    <scope>NUCLEOTIDE SEQUENCE [LARGE SCALE GENOMIC DNA]</scope>
    <source>
        <strain evidence="2 3">TBRC 5722</strain>
    </source>
</reference>
<dbReference type="RefSeq" id="WP_230738144.1">
    <property type="nucleotide sequence ID" value="NZ_JAJNDB010000005.1"/>
</dbReference>
<dbReference type="Pfam" id="PF06496">
    <property type="entry name" value="DUF1097"/>
    <property type="match status" value="1"/>
</dbReference>
<keyword evidence="1" id="KW-0472">Membrane</keyword>
<dbReference type="InterPro" id="IPR009476">
    <property type="entry name" value="DUF1097"/>
</dbReference>
<evidence type="ECO:0000313" key="2">
    <source>
        <dbReference type="EMBL" id="MCD2196292.1"/>
    </source>
</evidence>
<keyword evidence="1" id="KW-1133">Transmembrane helix</keyword>
<gene>
    <name evidence="2" type="ORF">LQ327_23230</name>
</gene>
<dbReference type="Proteomes" id="UP001199469">
    <property type="component" value="Unassembled WGS sequence"/>
</dbReference>
<feature type="transmembrane region" description="Helical" evidence="1">
    <location>
        <begin position="107"/>
        <end position="124"/>
    </location>
</feature>